<feature type="non-terminal residue" evidence="1">
    <location>
        <position position="1"/>
    </location>
</feature>
<comment type="caution">
    <text evidence="1">The sequence shown here is derived from an EMBL/GenBank/DDBJ whole genome shotgun (WGS) entry which is preliminary data.</text>
</comment>
<gene>
    <name evidence="1" type="ORF">S01H1_62926</name>
</gene>
<dbReference type="EMBL" id="BARS01041366">
    <property type="protein sequence ID" value="GAG31452.1"/>
    <property type="molecule type" value="Genomic_DNA"/>
</dbReference>
<accession>X0X7V3</accession>
<evidence type="ECO:0000313" key="1">
    <source>
        <dbReference type="EMBL" id="GAG31452.1"/>
    </source>
</evidence>
<protein>
    <submittedName>
        <fullName evidence="1">Uncharacterized protein</fullName>
    </submittedName>
</protein>
<organism evidence="1">
    <name type="scientific">marine sediment metagenome</name>
    <dbReference type="NCBI Taxonomy" id="412755"/>
    <lineage>
        <taxon>unclassified sequences</taxon>
        <taxon>metagenomes</taxon>
        <taxon>ecological metagenomes</taxon>
    </lineage>
</organism>
<name>X0X7V3_9ZZZZ</name>
<proteinExistence type="predicted"/>
<sequence length="38" mass="4423">HLRIPAIVMSGWREDGKEPAAWQSGQRRPREHLLTMVL</sequence>
<dbReference type="AlphaFoldDB" id="X0X7V3"/>
<reference evidence="1" key="1">
    <citation type="journal article" date="2014" name="Front. Microbiol.">
        <title>High frequency of phylogenetically diverse reductive dehalogenase-homologous genes in deep subseafloor sedimentary metagenomes.</title>
        <authorList>
            <person name="Kawai M."/>
            <person name="Futagami T."/>
            <person name="Toyoda A."/>
            <person name="Takaki Y."/>
            <person name="Nishi S."/>
            <person name="Hori S."/>
            <person name="Arai W."/>
            <person name="Tsubouchi T."/>
            <person name="Morono Y."/>
            <person name="Uchiyama I."/>
            <person name="Ito T."/>
            <person name="Fujiyama A."/>
            <person name="Inagaki F."/>
            <person name="Takami H."/>
        </authorList>
    </citation>
    <scope>NUCLEOTIDE SEQUENCE</scope>
    <source>
        <strain evidence="1">Expedition CK06-06</strain>
    </source>
</reference>